<feature type="chain" id="PRO_5007372420" description="DUF4148 domain-containing protein" evidence="2">
    <location>
        <begin position="24"/>
        <end position="82"/>
    </location>
</feature>
<protein>
    <recommendedName>
        <fullName evidence="5">DUF4148 domain-containing protein</fullName>
    </recommendedName>
</protein>
<proteinExistence type="predicted"/>
<evidence type="ECO:0000256" key="1">
    <source>
        <dbReference type="SAM" id="MobiDB-lite"/>
    </source>
</evidence>
<name>A0A069PNE5_9BURK</name>
<sequence>MSKRYLTAVLVAAASVLAAPAFASGYGPAPYYSASEGAPASQRGVSALTVAAEQAKGQEDAVWAKAAQGDGARSTQTAEVTQ</sequence>
<keyword evidence="4" id="KW-1185">Reference proteome</keyword>
<reference evidence="3 4" key="1">
    <citation type="submission" date="2014-03" db="EMBL/GenBank/DDBJ databases">
        <title>Draft Genome Sequences of Four Burkholderia Strains.</title>
        <authorList>
            <person name="Liu X.Y."/>
            <person name="Li C.X."/>
            <person name="Xu J.H."/>
        </authorList>
    </citation>
    <scope>NUCLEOTIDE SEQUENCE [LARGE SCALE GENOMIC DNA]</scope>
    <source>
        <strain evidence="3 4">DSM 50014</strain>
    </source>
</reference>
<dbReference type="AlphaFoldDB" id="A0A069PNE5"/>
<keyword evidence="2" id="KW-0732">Signal</keyword>
<dbReference type="RefSeq" id="WP_035934185.1">
    <property type="nucleotide sequence ID" value="NZ_CADFFX010000002.1"/>
</dbReference>
<feature type="compositionally biased region" description="Polar residues" evidence="1">
    <location>
        <begin position="73"/>
        <end position="82"/>
    </location>
</feature>
<evidence type="ECO:0000313" key="3">
    <source>
        <dbReference type="EMBL" id="KDR42110.1"/>
    </source>
</evidence>
<accession>A0A069PNE5</accession>
<evidence type="ECO:0000256" key="2">
    <source>
        <dbReference type="SAM" id="SignalP"/>
    </source>
</evidence>
<feature type="region of interest" description="Disordered" evidence="1">
    <location>
        <begin position="62"/>
        <end position="82"/>
    </location>
</feature>
<evidence type="ECO:0000313" key="4">
    <source>
        <dbReference type="Proteomes" id="UP000027466"/>
    </source>
</evidence>
<gene>
    <name evidence="3" type="ORF">BG61_13315</name>
</gene>
<dbReference type="EMBL" id="JFHC01000020">
    <property type="protein sequence ID" value="KDR42110.1"/>
    <property type="molecule type" value="Genomic_DNA"/>
</dbReference>
<comment type="caution">
    <text evidence="3">The sequence shown here is derived from an EMBL/GenBank/DDBJ whole genome shotgun (WGS) entry which is preliminary data.</text>
</comment>
<evidence type="ECO:0008006" key="5">
    <source>
        <dbReference type="Google" id="ProtNLM"/>
    </source>
</evidence>
<organism evidence="3 4">
    <name type="scientific">Caballeronia glathei</name>
    <dbReference type="NCBI Taxonomy" id="60547"/>
    <lineage>
        <taxon>Bacteria</taxon>
        <taxon>Pseudomonadati</taxon>
        <taxon>Pseudomonadota</taxon>
        <taxon>Betaproteobacteria</taxon>
        <taxon>Burkholderiales</taxon>
        <taxon>Burkholderiaceae</taxon>
        <taxon>Caballeronia</taxon>
    </lineage>
</organism>
<feature type="signal peptide" evidence="2">
    <location>
        <begin position="1"/>
        <end position="23"/>
    </location>
</feature>
<dbReference type="Proteomes" id="UP000027466">
    <property type="component" value="Unassembled WGS sequence"/>
</dbReference>